<reference evidence="1" key="1">
    <citation type="submission" date="2022-08" db="EMBL/GenBank/DDBJ databases">
        <authorList>
            <consortium name="DOE Joint Genome Institute"/>
            <person name="Min B."/>
            <person name="Riley R."/>
            <person name="Sierra-Patev S."/>
            <person name="Naranjo-Ortiz M."/>
            <person name="Looney B."/>
            <person name="Konkel Z."/>
            <person name="Slot J.C."/>
            <person name="Sakamoto Y."/>
            <person name="Steenwyk J.L."/>
            <person name="Rokas A."/>
            <person name="Carro J."/>
            <person name="Camarero S."/>
            <person name="Ferreira P."/>
            <person name="Molpeceres G."/>
            <person name="Ruiz-Duenas F.J."/>
            <person name="Serrano A."/>
            <person name="Henrissat B."/>
            <person name="Drula E."/>
            <person name="Hughes K.W."/>
            <person name="Mata J.L."/>
            <person name="Ishikawa N.K."/>
            <person name="Vargas-Isla R."/>
            <person name="Ushijima S."/>
            <person name="Smith C.A."/>
            <person name="Ahrendt S."/>
            <person name="Andreopoulos W."/>
            <person name="He G."/>
            <person name="Labutti K."/>
            <person name="Lipzen A."/>
            <person name="Ng V."/>
            <person name="Sandor L."/>
            <person name="Barry K."/>
            <person name="Martinez A.T."/>
            <person name="Xiao Y."/>
            <person name="Gibbons J.G."/>
            <person name="Terashima K."/>
            <person name="Hibbett D.S."/>
            <person name="Grigoriev I.V."/>
        </authorList>
    </citation>
    <scope>NUCLEOTIDE SEQUENCE</scope>
    <source>
        <strain evidence="1">Sp2 HRB7682 ss15</strain>
    </source>
</reference>
<reference evidence="1" key="2">
    <citation type="journal article" date="2023" name="Proc. Natl. Acad. Sci. U.S.A.">
        <title>A global phylogenomic analysis of the shiitake genus Lentinula.</title>
        <authorList>
            <person name="Sierra-Patev S."/>
            <person name="Min B."/>
            <person name="Naranjo-Ortiz M."/>
            <person name="Looney B."/>
            <person name="Konkel Z."/>
            <person name="Slot J.C."/>
            <person name="Sakamoto Y."/>
            <person name="Steenwyk J.L."/>
            <person name="Rokas A."/>
            <person name="Carro J."/>
            <person name="Camarero S."/>
            <person name="Ferreira P."/>
            <person name="Molpeceres G."/>
            <person name="Ruiz-Duenas F.J."/>
            <person name="Serrano A."/>
            <person name="Henrissat B."/>
            <person name="Drula E."/>
            <person name="Hughes K.W."/>
            <person name="Mata J.L."/>
            <person name="Ishikawa N.K."/>
            <person name="Vargas-Isla R."/>
            <person name="Ushijima S."/>
            <person name="Smith C.A."/>
            <person name="Donoghue J."/>
            <person name="Ahrendt S."/>
            <person name="Andreopoulos W."/>
            <person name="He G."/>
            <person name="LaButti K."/>
            <person name="Lipzen A."/>
            <person name="Ng V."/>
            <person name="Riley R."/>
            <person name="Sandor L."/>
            <person name="Barry K."/>
            <person name="Martinez A.T."/>
            <person name="Xiao Y."/>
            <person name="Gibbons J.G."/>
            <person name="Terashima K."/>
            <person name="Grigoriev I.V."/>
            <person name="Hibbett D."/>
        </authorList>
    </citation>
    <scope>NUCLEOTIDE SEQUENCE</scope>
    <source>
        <strain evidence="1">Sp2 HRB7682 ss15</strain>
    </source>
</reference>
<evidence type="ECO:0000313" key="1">
    <source>
        <dbReference type="EMBL" id="KAJ4464986.1"/>
    </source>
</evidence>
<dbReference type="Proteomes" id="UP001150238">
    <property type="component" value="Unassembled WGS sequence"/>
</dbReference>
<organism evidence="1 2">
    <name type="scientific">Lentinula lateritia</name>
    <dbReference type="NCBI Taxonomy" id="40482"/>
    <lineage>
        <taxon>Eukaryota</taxon>
        <taxon>Fungi</taxon>
        <taxon>Dikarya</taxon>
        <taxon>Basidiomycota</taxon>
        <taxon>Agaricomycotina</taxon>
        <taxon>Agaricomycetes</taxon>
        <taxon>Agaricomycetidae</taxon>
        <taxon>Agaricales</taxon>
        <taxon>Marasmiineae</taxon>
        <taxon>Omphalotaceae</taxon>
        <taxon>Lentinula</taxon>
    </lineage>
</organism>
<proteinExistence type="predicted"/>
<evidence type="ECO:0000313" key="2">
    <source>
        <dbReference type="Proteomes" id="UP001150238"/>
    </source>
</evidence>
<dbReference type="EMBL" id="JANVFS010000054">
    <property type="protein sequence ID" value="KAJ4464986.1"/>
    <property type="molecule type" value="Genomic_DNA"/>
</dbReference>
<name>A0A9W8ZRM6_9AGAR</name>
<gene>
    <name evidence="1" type="ORF">C8J55DRAFT_529243</name>
</gene>
<dbReference type="AlphaFoldDB" id="A0A9W8ZRM6"/>
<accession>A0A9W8ZRM6</accession>
<comment type="caution">
    <text evidence="1">The sequence shown here is derived from an EMBL/GenBank/DDBJ whole genome shotgun (WGS) entry which is preliminary data.</text>
</comment>
<protein>
    <submittedName>
        <fullName evidence="1">Uncharacterized protein</fullName>
    </submittedName>
</protein>
<sequence length="76" mass="8817">MYVTILEPDQATEDFCYHSYSNWALTSTVFIQNLKAFMKGQKGGFMQHNLVIWSCKILCMQLSMILLRKSTKFSSL</sequence>